<dbReference type="HOGENOM" id="CLU_117079_0_0_5"/>
<gene>
    <name evidence="7" type="ORF">ME5_00395</name>
</gene>
<evidence type="ECO:0000256" key="3">
    <source>
        <dbReference type="ARBA" id="ARBA00023139"/>
    </source>
</evidence>
<dbReference type="AlphaFoldDB" id="J0ZQV9"/>
<protein>
    <recommendedName>
        <fullName evidence="6">C-type lysozyme inhibitor domain-containing protein</fullName>
    </recommendedName>
</protein>
<dbReference type="EMBL" id="AIMB01000003">
    <property type="protein sequence ID" value="EJF91063.1"/>
    <property type="molecule type" value="Genomic_DNA"/>
</dbReference>
<evidence type="ECO:0000256" key="1">
    <source>
        <dbReference type="ARBA" id="ARBA00022729"/>
    </source>
</evidence>
<name>J0ZQV9_9HYPH</name>
<sequence length="128" mass="14125">MLKYILSMCALVMSLGFAPSVLANEVETSDGVTVKNELYICERGVQLPVVYLIEKDLSSYAIVSIEGKLVPMYQRKMASGANYIAFDEQDSYRLYTKGDEASVGFLAADDTAEEQTIFSSCHADIDQD</sequence>
<feature type="signal peptide" evidence="5">
    <location>
        <begin position="1"/>
        <end position="23"/>
    </location>
</feature>
<dbReference type="SUPFAM" id="SSF141488">
    <property type="entry name" value="YdhA-like"/>
    <property type="match status" value="1"/>
</dbReference>
<dbReference type="Proteomes" id="UP000008952">
    <property type="component" value="Unassembled WGS sequence"/>
</dbReference>
<evidence type="ECO:0000259" key="6">
    <source>
        <dbReference type="Pfam" id="PF09864"/>
    </source>
</evidence>
<evidence type="ECO:0000313" key="7">
    <source>
        <dbReference type="EMBL" id="EJF91063.1"/>
    </source>
</evidence>
<dbReference type="Pfam" id="PF09864">
    <property type="entry name" value="MliC"/>
    <property type="match status" value="1"/>
</dbReference>
<keyword evidence="3" id="KW-0564">Palmitate</keyword>
<keyword evidence="1 5" id="KW-0732">Signal</keyword>
<dbReference type="eggNOG" id="ENOG5032NUV">
    <property type="taxonomic scope" value="Bacteria"/>
</dbReference>
<feature type="chain" id="PRO_5003742108" description="C-type lysozyme inhibitor domain-containing protein" evidence="5">
    <location>
        <begin position="24"/>
        <end position="128"/>
    </location>
</feature>
<keyword evidence="4" id="KW-0449">Lipoprotein</keyword>
<dbReference type="PATRIC" id="fig|1094558.3.peg.436"/>
<organism evidence="7 8">
    <name type="scientific">Bartonella tamiae Th239</name>
    <dbReference type="NCBI Taxonomy" id="1094558"/>
    <lineage>
        <taxon>Bacteria</taxon>
        <taxon>Pseudomonadati</taxon>
        <taxon>Pseudomonadota</taxon>
        <taxon>Alphaproteobacteria</taxon>
        <taxon>Hyphomicrobiales</taxon>
        <taxon>Bartonellaceae</taxon>
        <taxon>Bartonella</taxon>
    </lineage>
</organism>
<dbReference type="Gene3D" id="2.40.128.200">
    <property type="match status" value="1"/>
</dbReference>
<reference evidence="7 8" key="1">
    <citation type="submission" date="2012-03" db="EMBL/GenBank/DDBJ databases">
        <title>The Genome Sequence of Bartonella tamiae Th239.</title>
        <authorList>
            <consortium name="The Broad Institute Genome Sequencing Platform"/>
            <consortium name="The Broad Institute Genome Sequencing Center for Infectious Disease"/>
            <person name="Feldgarden M."/>
            <person name="Kirby J."/>
            <person name="Kosoy M."/>
            <person name="Birtles R."/>
            <person name="Probert W.S."/>
            <person name="Chiaraviglio L."/>
            <person name="Young S.K."/>
            <person name="Zeng Q."/>
            <person name="Gargeya S."/>
            <person name="Fitzgerald M."/>
            <person name="Haas B."/>
            <person name="Abouelleil A."/>
            <person name="Alvarado L."/>
            <person name="Arachchi H.M."/>
            <person name="Berlin A."/>
            <person name="Chapman S.B."/>
            <person name="Gearin G."/>
            <person name="Goldberg J."/>
            <person name="Griggs A."/>
            <person name="Gujja S."/>
            <person name="Hansen M."/>
            <person name="Heiman D."/>
            <person name="Howarth C."/>
            <person name="Larimer J."/>
            <person name="Lui A."/>
            <person name="MacDonald P.J.P."/>
            <person name="McCowen C."/>
            <person name="Montmayeur A."/>
            <person name="Murphy C."/>
            <person name="Neiman D."/>
            <person name="Pearson M."/>
            <person name="Priest M."/>
            <person name="Roberts A."/>
            <person name="Saif S."/>
            <person name="Shea T."/>
            <person name="Sisk P."/>
            <person name="Stolte C."/>
            <person name="Sykes S."/>
            <person name="Wortman J."/>
            <person name="Nusbaum C."/>
            <person name="Birren B."/>
        </authorList>
    </citation>
    <scope>NUCLEOTIDE SEQUENCE [LARGE SCALE GENOMIC DNA]</scope>
    <source>
        <strain evidence="7 8">Th239</strain>
    </source>
</reference>
<keyword evidence="2" id="KW-0472">Membrane</keyword>
<dbReference type="RefSeq" id="WP_008037956.1">
    <property type="nucleotide sequence ID" value="NZ_JH725147.1"/>
</dbReference>
<accession>J0ZQV9</accession>
<dbReference type="InterPro" id="IPR018660">
    <property type="entry name" value="MliC"/>
</dbReference>
<evidence type="ECO:0000256" key="5">
    <source>
        <dbReference type="SAM" id="SignalP"/>
    </source>
</evidence>
<comment type="caution">
    <text evidence="7">The sequence shown here is derived from an EMBL/GenBank/DDBJ whole genome shotgun (WGS) entry which is preliminary data.</text>
</comment>
<evidence type="ECO:0000256" key="4">
    <source>
        <dbReference type="ARBA" id="ARBA00023288"/>
    </source>
</evidence>
<feature type="domain" description="C-type lysozyme inhibitor" evidence="6">
    <location>
        <begin position="39"/>
        <end position="110"/>
    </location>
</feature>
<dbReference type="InterPro" id="IPR036328">
    <property type="entry name" value="MliC_sf"/>
</dbReference>
<proteinExistence type="predicted"/>
<evidence type="ECO:0000256" key="2">
    <source>
        <dbReference type="ARBA" id="ARBA00023136"/>
    </source>
</evidence>
<dbReference type="OrthoDB" id="7926518at2"/>
<evidence type="ECO:0000313" key="8">
    <source>
        <dbReference type="Proteomes" id="UP000008952"/>
    </source>
</evidence>
<keyword evidence="8" id="KW-1185">Reference proteome</keyword>